<keyword evidence="2" id="KW-0472">Membrane</keyword>
<feature type="transmembrane region" description="Helical" evidence="2">
    <location>
        <begin position="39"/>
        <end position="72"/>
    </location>
</feature>
<gene>
    <name evidence="3" type="ORF">NFX46_19785</name>
</gene>
<organism evidence="3 4">
    <name type="scientific">Streptomyces phaeoluteigriseus</name>
    <dbReference type="NCBI Taxonomy" id="114686"/>
    <lineage>
        <taxon>Bacteria</taxon>
        <taxon>Bacillati</taxon>
        <taxon>Actinomycetota</taxon>
        <taxon>Actinomycetes</taxon>
        <taxon>Kitasatosporales</taxon>
        <taxon>Streptomycetaceae</taxon>
        <taxon>Streptomyces</taxon>
        <taxon>Streptomyces aurantiacus group</taxon>
    </lineage>
</organism>
<keyword evidence="2" id="KW-0812">Transmembrane</keyword>
<accession>A0ABY4ZBA3</accession>
<feature type="region of interest" description="Disordered" evidence="1">
    <location>
        <begin position="75"/>
        <end position="100"/>
    </location>
</feature>
<dbReference type="Proteomes" id="UP001056374">
    <property type="component" value="Chromosome"/>
</dbReference>
<keyword evidence="2" id="KW-1133">Transmembrane helix</keyword>
<evidence type="ECO:0000313" key="3">
    <source>
        <dbReference type="EMBL" id="USQ85790.1"/>
    </source>
</evidence>
<keyword evidence="4" id="KW-1185">Reference proteome</keyword>
<reference evidence="3" key="1">
    <citation type="submission" date="2022-06" db="EMBL/GenBank/DDBJ databases">
        <title>Complete genome sequence of soil microorganisms Streptomyces sp. Qhu-M197 isolated from Alpine meadows habitats on the Tibetan Plateau.</title>
        <authorList>
            <person name="Zhang B."/>
            <person name="Xiang X."/>
            <person name="Fan J."/>
        </authorList>
    </citation>
    <scope>NUCLEOTIDE SEQUENCE</scope>
    <source>
        <strain evidence="3">Qhu-M197</strain>
    </source>
</reference>
<protein>
    <recommendedName>
        <fullName evidence="5">Diacylglycerol kinase</fullName>
    </recommendedName>
</protein>
<name>A0ABY4ZBA3_9ACTN</name>
<evidence type="ECO:0000256" key="1">
    <source>
        <dbReference type="SAM" id="MobiDB-lite"/>
    </source>
</evidence>
<proteinExistence type="predicted"/>
<evidence type="ECO:0008006" key="5">
    <source>
        <dbReference type="Google" id="ProtNLM"/>
    </source>
</evidence>
<sequence>MAVGVVGVALAAAGAWWVLTHTGWKRLLASLLTAAAPLVVLVVYTAAGLLWVVLVSIALWALAVSAGTAALVQDGRGRRPKRGPEMCTPALAPPRWRLTV</sequence>
<dbReference type="RefSeq" id="WP_252551072.1">
    <property type="nucleotide sequence ID" value="NZ_CP099468.1"/>
</dbReference>
<dbReference type="EMBL" id="CP099468">
    <property type="protein sequence ID" value="USQ85790.1"/>
    <property type="molecule type" value="Genomic_DNA"/>
</dbReference>
<evidence type="ECO:0000256" key="2">
    <source>
        <dbReference type="SAM" id="Phobius"/>
    </source>
</evidence>
<evidence type="ECO:0000313" key="4">
    <source>
        <dbReference type="Proteomes" id="UP001056374"/>
    </source>
</evidence>